<name>A0A699KL87_TANCI</name>
<reference evidence="1" key="1">
    <citation type="journal article" date="2019" name="Sci. Rep.">
        <title>Draft genome of Tanacetum cinerariifolium, the natural source of mosquito coil.</title>
        <authorList>
            <person name="Yamashiro T."/>
            <person name="Shiraishi A."/>
            <person name="Satake H."/>
            <person name="Nakayama K."/>
        </authorList>
    </citation>
    <scope>NUCLEOTIDE SEQUENCE</scope>
</reference>
<feature type="non-terminal residue" evidence="1">
    <location>
        <position position="1"/>
    </location>
</feature>
<organism evidence="1">
    <name type="scientific">Tanacetum cinerariifolium</name>
    <name type="common">Dalmatian daisy</name>
    <name type="synonym">Chrysanthemum cinerariifolium</name>
    <dbReference type="NCBI Taxonomy" id="118510"/>
    <lineage>
        <taxon>Eukaryota</taxon>
        <taxon>Viridiplantae</taxon>
        <taxon>Streptophyta</taxon>
        <taxon>Embryophyta</taxon>
        <taxon>Tracheophyta</taxon>
        <taxon>Spermatophyta</taxon>
        <taxon>Magnoliopsida</taxon>
        <taxon>eudicotyledons</taxon>
        <taxon>Gunneridae</taxon>
        <taxon>Pentapetalae</taxon>
        <taxon>asterids</taxon>
        <taxon>campanulids</taxon>
        <taxon>Asterales</taxon>
        <taxon>Asteraceae</taxon>
        <taxon>Asteroideae</taxon>
        <taxon>Anthemideae</taxon>
        <taxon>Anthemidinae</taxon>
        <taxon>Tanacetum</taxon>
    </lineage>
</organism>
<sequence length="130" mass="15220">VKKQKSSEEAPEMEKSTEEIAEEKMKKMMQLVPVEDVYIQALQVKHPIIDWKLHEGFYVVLVKIHDPLMCCSHCEWYPLVDSFEEHCGVGEVKSSLITFHSKLNIFYPVLDHGSFDEHEKSIVEVFHKFQ</sequence>
<gene>
    <name evidence="1" type="ORF">Tci_670963</name>
</gene>
<evidence type="ECO:0000313" key="1">
    <source>
        <dbReference type="EMBL" id="GFA98991.1"/>
    </source>
</evidence>
<proteinExistence type="predicted"/>
<comment type="caution">
    <text evidence="1">The sequence shown here is derived from an EMBL/GenBank/DDBJ whole genome shotgun (WGS) entry which is preliminary data.</text>
</comment>
<dbReference type="EMBL" id="BKCJ010528581">
    <property type="protein sequence ID" value="GFA98991.1"/>
    <property type="molecule type" value="Genomic_DNA"/>
</dbReference>
<accession>A0A699KL87</accession>
<protein>
    <submittedName>
        <fullName evidence="1">Uncharacterized protein</fullName>
    </submittedName>
</protein>
<dbReference type="AlphaFoldDB" id="A0A699KL87"/>